<dbReference type="PATRIC" id="fig|1549858.7.peg.3037"/>
<protein>
    <submittedName>
        <fullName evidence="1">Uncharacterized protein</fullName>
    </submittedName>
</protein>
<gene>
    <name evidence="1" type="ORF">SR41_17565</name>
</gene>
<proteinExistence type="predicted"/>
<evidence type="ECO:0000313" key="2">
    <source>
        <dbReference type="Proteomes" id="UP000033203"/>
    </source>
</evidence>
<dbReference type="Proteomes" id="UP000033203">
    <property type="component" value="Unassembled WGS sequence"/>
</dbReference>
<dbReference type="AlphaFoldDB" id="A0A0D1MDL4"/>
<sequence>MSDFDIEAIRRQVRAMDFVRGTPAEVAMWHDDMADSRANLVIEDMIPTPNDDAFFEMMLDEGVSPPIGANFGTGR</sequence>
<accession>A0A0D1MDL4</accession>
<evidence type="ECO:0000313" key="1">
    <source>
        <dbReference type="EMBL" id="KIU25896.1"/>
    </source>
</evidence>
<organism evidence="1 2">
    <name type="scientific">Sphingomonas melonis</name>
    <dbReference type="NCBI Taxonomy" id="152682"/>
    <lineage>
        <taxon>Bacteria</taxon>
        <taxon>Pseudomonadati</taxon>
        <taxon>Pseudomonadota</taxon>
        <taxon>Alphaproteobacteria</taxon>
        <taxon>Sphingomonadales</taxon>
        <taxon>Sphingomonadaceae</taxon>
        <taxon>Sphingomonas</taxon>
    </lineage>
</organism>
<name>A0A0D1MDL4_9SPHN</name>
<reference evidence="1 2" key="1">
    <citation type="submission" date="2015-01" db="EMBL/GenBank/DDBJ databases">
        <title>Genome of Sphingomonas taxi strain 30a.</title>
        <authorList>
            <person name="Eevers N."/>
            <person name="Van Hamme J."/>
            <person name="Bottos E."/>
            <person name="Weyens N."/>
            <person name="Vangronsveld J."/>
        </authorList>
    </citation>
    <scope>NUCLEOTIDE SEQUENCE [LARGE SCALE GENOMIC DNA]</scope>
    <source>
        <strain evidence="1 2">30a</strain>
    </source>
</reference>
<comment type="caution">
    <text evidence="1">The sequence shown here is derived from an EMBL/GenBank/DDBJ whole genome shotgun (WGS) entry which is preliminary data.</text>
</comment>
<dbReference type="EMBL" id="JXTP01000093">
    <property type="protein sequence ID" value="KIU25896.1"/>
    <property type="molecule type" value="Genomic_DNA"/>
</dbReference>